<keyword evidence="2" id="KW-1185">Reference proteome</keyword>
<dbReference type="AlphaFoldDB" id="A0A811UJU1"/>
<dbReference type="EMBL" id="CAJHJT010000012">
    <property type="protein sequence ID" value="CAD6999031.1"/>
    <property type="molecule type" value="Genomic_DNA"/>
</dbReference>
<name>A0A811UJU1_CERCA</name>
<protein>
    <submittedName>
        <fullName evidence="1">(Mediterranean fruit fly) hypothetical protein</fullName>
    </submittedName>
</protein>
<reference evidence="1" key="1">
    <citation type="submission" date="2020-11" db="EMBL/GenBank/DDBJ databases">
        <authorList>
            <person name="Whitehead M."/>
        </authorList>
    </citation>
    <scope>NUCLEOTIDE SEQUENCE</scope>
    <source>
        <strain evidence="1">EGII</strain>
    </source>
</reference>
<evidence type="ECO:0000313" key="2">
    <source>
        <dbReference type="Proteomes" id="UP000606786"/>
    </source>
</evidence>
<evidence type="ECO:0000313" key="1">
    <source>
        <dbReference type="EMBL" id="CAD6999031.1"/>
    </source>
</evidence>
<accession>A0A811UJU1</accession>
<proteinExistence type="predicted"/>
<dbReference type="Proteomes" id="UP000606786">
    <property type="component" value="Unassembled WGS sequence"/>
</dbReference>
<sequence length="125" mass="13818">MCIYTLTNIRIQIYRCPLPANQRLLQLANNNTLAAERMHYVINSNACCLYTHEKMLNPAARTSRLTGWPAGWAVKEILLQCGLLQKCKNSCISFTAAAAAAACRSNNNSNNSVIRLEENADDSNA</sequence>
<organism evidence="1 2">
    <name type="scientific">Ceratitis capitata</name>
    <name type="common">Mediterranean fruit fly</name>
    <name type="synonym">Tephritis capitata</name>
    <dbReference type="NCBI Taxonomy" id="7213"/>
    <lineage>
        <taxon>Eukaryota</taxon>
        <taxon>Metazoa</taxon>
        <taxon>Ecdysozoa</taxon>
        <taxon>Arthropoda</taxon>
        <taxon>Hexapoda</taxon>
        <taxon>Insecta</taxon>
        <taxon>Pterygota</taxon>
        <taxon>Neoptera</taxon>
        <taxon>Endopterygota</taxon>
        <taxon>Diptera</taxon>
        <taxon>Brachycera</taxon>
        <taxon>Muscomorpha</taxon>
        <taxon>Tephritoidea</taxon>
        <taxon>Tephritidae</taxon>
        <taxon>Ceratitis</taxon>
        <taxon>Ceratitis</taxon>
    </lineage>
</organism>
<gene>
    <name evidence="1" type="ORF">CCAP1982_LOCUS7578</name>
</gene>
<comment type="caution">
    <text evidence="1">The sequence shown here is derived from an EMBL/GenBank/DDBJ whole genome shotgun (WGS) entry which is preliminary data.</text>
</comment>